<reference evidence="5" key="1">
    <citation type="submission" date="2016-11" db="UniProtKB">
        <authorList>
            <consortium name="WormBaseParasite"/>
        </authorList>
    </citation>
    <scope>IDENTIFICATION</scope>
</reference>
<dbReference type="Gene3D" id="3.10.250.10">
    <property type="entry name" value="SRCR-like domain"/>
    <property type="match status" value="1"/>
</dbReference>
<dbReference type="InterPro" id="IPR001190">
    <property type="entry name" value="SRCR"/>
</dbReference>
<comment type="caution">
    <text evidence="2">Lacks conserved residue(s) required for the propagation of feature annotation.</text>
</comment>
<evidence type="ECO:0000313" key="4">
    <source>
        <dbReference type="Proteomes" id="UP000095280"/>
    </source>
</evidence>
<name>A0A1I8FFB0_9PLAT</name>
<dbReference type="GO" id="GO:0016020">
    <property type="term" value="C:membrane"/>
    <property type="evidence" value="ECO:0007669"/>
    <property type="project" value="InterPro"/>
</dbReference>
<evidence type="ECO:0000256" key="1">
    <source>
        <dbReference type="ARBA" id="ARBA00023157"/>
    </source>
</evidence>
<dbReference type="WBParaSite" id="maker-unitig_31660-snap-gene-0.2-mRNA-1">
    <property type="protein sequence ID" value="maker-unitig_31660-snap-gene-0.2-mRNA-1"/>
    <property type="gene ID" value="maker-unitig_31660-snap-gene-0.2"/>
</dbReference>
<dbReference type="SUPFAM" id="SSF56487">
    <property type="entry name" value="SRCR-like"/>
    <property type="match status" value="1"/>
</dbReference>
<feature type="domain" description="SRCR" evidence="3">
    <location>
        <begin position="1"/>
        <end position="33"/>
    </location>
</feature>
<evidence type="ECO:0000256" key="2">
    <source>
        <dbReference type="PROSITE-ProRule" id="PRU00196"/>
    </source>
</evidence>
<proteinExistence type="predicted"/>
<dbReference type="InterPro" id="IPR036772">
    <property type="entry name" value="SRCR-like_dom_sf"/>
</dbReference>
<dbReference type="AlphaFoldDB" id="A0A1I8FFB0"/>
<dbReference type="Proteomes" id="UP000095280">
    <property type="component" value="Unplaced"/>
</dbReference>
<keyword evidence="4" id="KW-1185">Reference proteome</keyword>
<sequence length="33" mass="3751">MKMNPNEGRVEVNYHGVWGLVCGDYVQQIEATL</sequence>
<accession>A0A1I8FFB0</accession>
<protein>
    <submittedName>
        <fullName evidence="5">SRCR domain-containing protein</fullName>
    </submittedName>
</protein>
<organism evidence="4 5">
    <name type="scientific">Macrostomum lignano</name>
    <dbReference type="NCBI Taxonomy" id="282301"/>
    <lineage>
        <taxon>Eukaryota</taxon>
        <taxon>Metazoa</taxon>
        <taxon>Spiralia</taxon>
        <taxon>Lophotrochozoa</taxon>
        <taxon>Platyhelminthes</taxon>
        <taxon>Rhabditophora</taxon>
        <taxon>Macrostomorpha</taxon>
        <taxon>Macrostomida</taxon>
        <taxon>Macrostomidae</taxon>
        <taxon>Macrostomum</taxon>
    </lineage>
</organism>
<evidence type="ECO:0000259" key="3">
    <source>
        <dbReference type="PROSITE" id="PS50287"/>
    </source>
</evidence>
<evidence type="ECO:0000313" key="5">
    <source>
        <dbReference type="WBParaSite" id="maker-unitig_31660-snap-gene-0.2-mRNA-1"/>
    </source>
</evidence>
<dbReference type="PROSITE" id="PS50287">
    <property type="entry name" value="SRCR_2"/>
    <property type="match status" value="1"/>
</dbReference>
<keyword evidence="1" id="KW-1015">Disulfide bond</keyword>